<dbReference type="SMART" id="SM00174">
    <property type="entry name" value="RHO"/>
    <property type="match status" value="1"/>
</dbReference>
<dbReference type="NCBIfam" id="TIGR00231">
    <property type="entry name" value="small_GTP"/>
    <property type="match status" value="1"/>
</dbReference>
<feature type="compositionally biased region" description="Polar residues" evidence="2">
    <location>
        <begin position="474"/>
        <end position="486"/>
    </location>
</feature>
<feature type="region of interest" description="Disordered" evidence="2">
    <location>
        <begin position="473"/>
        <end position="493"/>
    </location>
</feature>
<dbReference type="PRINTS" id="PR00449">
    <property type="entry name" value="RASTRNSFRMNG"/>
</dbReference>
<dbReference type="PROSITE" id="PS51421">
    <property type="entry name" value="RAS"/>
    <property type="match status" value="1"/>
</dbReference>
<feature type="compositionally biased region" description="Basic and acidic residues" evidence="2">
    <location>
        <begin position="450"/>
        <end position="459"/>
    </location>
</feature>
<evidence type="ECO:0000256" key="2">
    <source>
        <dbReference type="SAM" id="MobiDB-lite"/>
    </source>
</evidence>
<dbReference type="GO" id="GO:0003924">
    <property type="term" value="F:GTPase activity"/>
    <property type="evidence" value="ECO:0007669"/>
    <property type="project" value="InterPro"/>
</dbReference>
<feature type="compositionally biased region" description="Polar residues" evidence="2">
    <location>
        <begin position="406"/>
        <end position="429"/>
    </location>
</feature>
<sequence length="520" mass="58433">MKTITIDSSEGLIRSKLQIWDTGGQERFSSIRPMYYRGSLGALLIFDLTNSATFEHLPQWIEEVRANVKNEIPLLLVGNKSDLLDERAVTYEELNTFTRNFNLFYMETSAKTGDGVGDCFYILACLMIGSGVPDQLVSNGKVFNPGQIANMVNEGIQPSSPQVQPEYEYSAPPVPEPTIVGNQNQEFSFEPEPEFEYEAPPVPEPTFNEHPNSNPPFDSESEPEIPIPEPLAEESSKILPDFEFKTPEEILAEEKSETIENSKVVDFQSAPVSTYEETYKPKAAPFTSNIPVPAPPPEGFQVPQENPPVEDNSDLKSLFSVPTGEFHSRVEPFIASEPIYSKKDKKKKDKQKKKEERERKLQEEKEEKERQQKLIEEMKKAKKEKKQKPKKEKKEKSKQPDIATTPLPTKTTVSPQDSGRSPSLFQTLAQKGDDEESSQTSSFIPFSGPKESHNQETSKLRIIPNVNGVEASMRNFTPINPQPTTQKKPKSDKKDLIICKNCGGILSSDYAFCNKCGSQL</sequence>
<keyword evidence="1" id="KW-0547">Nucleotide-binding</keyword>
<dbReference type="InterPro" id="IPR001806">
    <property type="entry name" value="Small_GTPase"/>
</dbReference>
<dbReference type="InterPro" id="IPR027417">
    <property type="entry name" value="P-loop_NTPase"/>
</dbReference>
<evidence type="ECO:0000313" key="3">
    <source>
        <dbReference type="EMBL" id="KKN51165.1"/>
    </source>
</evidence>
<feature type="compositionally biased region" description="Basic and acidic residues" evidence="2">
    <location>
        <begin position="352"/>
        <end position="379"/>
    </location>
</feature>
<feature type="region of interest" description="Disordered" evidence="2">
    <location>
        <begin position="286"/>
        <end position="459"/>
    </location>
</feature>
<protein>
    <recommendedName>
        <fullName evidence="4">GTP-binding protein</fullName>
    </recommendedName>
</protein>
<dbReference type="Pfam" id="PF00071">
    <property type="entry name" value="Ras"/>
    <property type="match status" value="1"/>
</dbReference>
<dbReference type="InterPro" id="IPR005225">
    <property type="entry name" value="Small_GTP-bd"/>
</dbReference>
<dbReference type="SMART" id="SM00175">
    <property type="entry name" value="RAB"/>
    <property type="match status" value="1"/>
</dbReference>
<name>A0A0F9R3I4_9ZZZZ</name>
<dbReference type="AlphaFoldDB" id="A0A0F9R3I4"/>
<comment type="caution">
    <text evidence="3">The sequence shown here is derived from an EMBL/GenBank/DDBJ whole genome shotgun (WGS) entry which is preliminary data.</text>
</comment>
<dbReference type="PANTHER" id="PTHR47978">
    <property type="match status" value="1"/>
</dbReference>
<proteinExistence type="predicted"/>
<evidence type="ECO:0008006" key="4">
    <source>
        <dbReference type="Google" id="ProtNLM"/>
    </source>
</evidence>
<organism evidence="3">
    <name type="scientific">marine sediment metagenome</name>
    <dbReference type="NCBI Taxonomy" id="412755"/>
    <lineage>
        <taxon>unclassified sequences</taxon>
        <taxon>metagenomes</taxon>
        <taxon>ecological metagenomes</taxon>
    </lineage>
</organism>
<reference evidence="3" key="1">
    <citation type="journal article" date="2015" name="Nature">
        <title>Complex archaea that bridge the gap between prokaryotes and eukaryotes.</title>
        <authorList>
            <person name="Spang A."/>
            <person name="Saw J.H."/>
            <person name="Jorgensen S.L."/>
            <person name="Zaremba-Niedzwiedzka K."/>
            <person name="Martijn J."/>
            <person name="Lind A.E."/>
            <person name="van Eijk R."/>
            <person name="Schleper C."/>
            <person name="Guy L."/>
            <person name="Ettema T.J."/>
        </authorList>
    </citation>
    <scope>NUCLEOTIDE SEQUENCE</scope>
</reference>
<gene>
    <name evidence="3" type="ORF">LCGC14_0625450</name>
</gene>
<dbReference type="SUPFAM" id="SSF52540">
    <property type="entry name" value="P-loop containing nucleoside triphosphate hydrolases"/>
    <property type="match status" value="1"/>
</dbReference>
<feature type="compositionally biased region" description="Basic residues" evidence="2">
    <location>
        <begin position="380"/>
        <end position="391"/>
    </location>
</feature>
<dbReference type="FunFam" id="3.40.50.300:FF:001447">
    <property type="entry name" value="Ras-related protein Rab-1B"/>
    <property type="match status" value="1"/>
</dbReference>
<dbReference type="SMART" id="SM00173">
    <property type="entry name" value="RAS"/>
    <property type="match status" value="1"/>
</dbReference>
<dbReference type="GO" id="GO:0005525">
    <property type="term" value="F:GTP binding"/>
    <property type="evidence" value="ECO:0007669"/>
    <property type="project" value="InterPro"/>
</dbReference>
<dbReference type="CDD" id="cd00154">
    <property type="entry name" value="Rab"/>
    <property type="match status" value="1"/>
</dbReference>
<evidence type="ECO:0000256" key="1">
    <source>
        <dbReference type="ARBA" id="ARBA00022741"/>
    </source>
</evidence>
<accession>A0A0F9R3I4</accession>
<dbReference type="EMBL" id="LAZR01001076">
    <property type="protein sequence ID" value="KKN51165.1"/>
    <property type="molecule type" value="Genomic_DNA"/>
</dbReference>
<dbReference type="Gene3D" id="3.40.50.300">
    <property type="entry name" value="P-loop containing nucleotide triphosphate hydrolases"/>
    <property type="match status" value="1"/>
</dbReference>
<dbReference type="PROSITE" id="PS51419">
    <property type="entry name" value="RAB"/>
    <property type="match status" value="1"/>
</dbReference>
<feature type="region of interest" description="Disordered" evidence="2">
    <location>
        <begin position="190"/>
        <end position="227"/>
    </location>
</feature>